<evidence type="ECO:0000256" key="13">
    <source>
        <dbReference type="ARBA" id="ARBA00023125"/>
    </source>
</evidence>
<dbReference type="SMART" id="SM00485">
    <property type="entry name" value="XPGN"/>
    <property type="match status" value="1"/>
</dbReference>
<evidence type="ECO:0000256" key="3">
    <source>
        <dbReference type="ARBA" id="ARBA00020324"/>
    </source>
</evidence>
<evidence type="ECO:0000256" key="11">
    <source>
        <dbReference type="ARBA" id="ARBA00022842"/>
    </source>
</evidence>
<dbReference type="PROSITE" id="PS00841">
    <property type="entry name" value="XPG_1"/>
    <property type="match status" value="1"/>
</dbReference>
<dbReference type="EMBL" id="JAKMXF010000044">
    <property type="protein sequence ID" value="KAI6659969.1"/>
    <property type="molecule type" value="Genomic_DNA"/>
</dbReference>
<dbReference type="GO" id="GO:0017108">
    <property type="term" value="F:5'-flap endonuclease activity"/>
    <property type="evidence" value="ECO:0007669"/>
    <property type="project" value="TreeGrafter"/>
</dbReference>
<dbReference type="InterPro" id="IPR036279">
    <property type="entry name" value="5-3_exonuclease_C_sf"/>
</dbReference>
<proteinExistence type="inferred from homology"/>
<dbReference type="Gene3D" id="3.40.50.1010">
    <property type="entry name" value="5'-nuclease"/>
    <property type="match status" value="1"/>
</dbReference>
<dbReference type="Gene3D" id="1.10.150.20">
    <property type="entry name" value="5' to 3' exonuclease, C-terminal subdomain"/>
    <property type="match status" value="1"/>
</dbReference>
<evidence type="ECO:0000256" key="17">
    <source>
        <dbReference type="SAM" id="MobiDB-lite"/>
    </source>
</evidence>
<keyword evidence="7 16" id="KW-0227">DNA damage</keyword>
<feature type="region of interest" description="Disordered" evidence="17">
    <location>
        <begin position="659"/>
        <end position="685"/>
    </location>
</feature>
<evidence type="ECO:0000313" key="21">
    <source>
        <dbReference type="Proteomes" id="UP001165289"/>
    </source>
</evidence>
<evidence type="ECO:0000256" key="1">
    <source>
        <dbReference type="ARBA" id="ARBA00004123"/>
    </source>
</evidence>
<dbReference type="InterPro" id="IPR006085">
    <property type="entry name" value="XPG_DNA_repair_N"/>
</dbReference>
<dbReference type="InterPro" id="IPR008918">
    <property type="entry name" value="HhH2"/>
</dbReference>
<keyword evidence="21" id="KW-1185">Reference proteome</keyword>
<evidence type="ECO:0000256" key="4">
    <source>
        <dbReference type="ARBA" id="ARBA00022722"/>
    </source>
</evidence>
<comment type="cofactor">
    <cofactor evidence="16">
        <name>Mg(2+)</name>
        <dbReference type="ChEBI" id="CHEBI:18420"/>
    </cofactor>
    <text evidence="16">Binds 2 magnesium ions per subunit. They probably participate in the reaction catalyzed by the enzyme. May bind an additional third magnesium ion after substrate binding.</text>
</comment>
<dbReference type="GO" id="GO:0006298">
    <property type="term" value="P:mismatch repair"/>
    <property type="evidence" value="ECO:0007669"/>
    <property type="project" value="TreeGrafter"/>
</dbReference>
<comment type="similarity">
    <text evidence="2 16">Belongs to the XPG/RAD2 endonuclease family. EXO1 subfamily.</text>
</comment>
<dbReference type="InterPro" id="IPR037315">
    <property type="entry name" value="EXO1_H3TH"/>
</dbReference>
<keyword evidence="13 16" id="KW-0238">DNA-binding</keyword>
<dbReference type="SUPFAM" id="SSF47807">
    <property type="entry name" value="5' to 3' exonuclease, C-terminal subdomain"/>
    <property type="match status" value="1"/>
</dbReference>
<sequence>MGITGLLPFLKSIQHPMNVSTFQNQIVVVDAYCWLHKGCYSCPIELIEGKESEMRYVHYCMRKVNMLISKGVKPILVFDGAHLPSKRGTEEKRRRQRNIFKEKGMKLLREGKRKEAYDCFKHCVDVKPEMALNLINACRAKGIQCIVAPYEADAQLAYMVKNGLAHAVISEDSDLLVFGCDRVLFKMDDTGNGVLVNLNEVGNIKGHNMLGFTQDSFRYMCILSGCDYLDSIPGIGLVTAHKLLRKYGFDAEKVIRAVKFEKPTSVADDYEDNFRRADMTFLYQTVYDPRTESQVPLTPFPPEVEVETITFVGVQATPTKVKGLARGNINPITNSIMGDYTPSKETQTTRIPITQGVVEKHQRTMTSFMSSRPSKRNREADEIDNDQLMEVYAKNGIHGNKDSTKECVVKSKRKIFPSEKYSTCIYSRFFSKPNENNFEVKTMEKDSKEVLLPDISKLRTLSAPIGGCIDNVADDYFDEIMPSQTSSMEMSISAKSTQNTISCYEACGSQNEEVCKSPRVQEDTLMSPDLLQRQIETEVISPDLLKSKTKSETNFHQTNQNTASVLLSKSTQNHDNSTNQNTINTPTKSNSSEPITCNQPRNPFLTPSKDSPISIVLSETPEGDKNSKIDPDIQISSVKQATNIKPIISQYFSEQNYRRPLTGLSRPKRRPLTGQSKQTVLDVQK</sequence>
<dbReference type="GO" id="GO:0005634">
    <property type="term" value="C:nucleus"/>
    <property type="evidence" value="ECO:0007669"/>
    <property type="project" value="UniProtKB-SubCell"/>
</dbReference>
<dbReference type="GO" id="GO:0046872">
    <property type="term" value="F:metal ion binding"/>
    <property type="evidence" value="ECO:0007669"/>
    <property type="project" value="UniProtKB-UniRule"/>
</dbReference>
<dbReference type="SUPFAM" id="SSF88723">
    <property type="entry name" value="PIN domain-like"/>
    <property type="match status" value="1"/>
</dbReference>
<dbReference type="Pfam" id="PF00867">
    <property type="entry name" value="XPG_I"/>
    <property type="match status" value="1"/>
</dbReference>
<dbReference type="GO" id="GO:0006310">
    <property type="term" value="P:DNA recombination"/>
    <property type="evidence" value="ECO:0007669"/>
    <property type="project" value="TreeGrafter"/>
</dbReference>
<feature type="region of interest" description="Disordered" evidence="17">
    <location>
        <begin position="571"/>
        <end position="630"/>
    </location>
</feature>
<dbReference type="InterPro" id="IPR006084">
    <property type="entry name" value="XPG/Rad2"/>
</dbReference>
<dbReference type="InterPro" id="IPR044752">
    <property type="entry name" value="PIN-like_EXO1"/>
</dbReference>
<evidence type="ECO:0000259" key="18">
    <source>
        <dbReference type="SMART" id="SM00484"/>
    </source>
</evidence>
<evidence type="ECO:0000256" key="12">
    <source>
        <dbReference type="ARBA" id="ARBA00022881"/>
    </source>
</evidence>
<comment type="function">
    <text evidence="16">5'-&gt;3' double-stranded DNA exonuclease which may also possess a cryptic 3'-&gt;5' double-stranded DNA exonuclease activity. Functions in DNA mismatch repair.</text>
</comment>
<keyword evidence="6" id="KW-0255">Endonuclease</keyword>
<dbReference type="PANTHER" id="PTHR11081:SF8">
    <property type="entry name" value="EXONUCLEASE 1"/>
    <property type="match status" value="1"/>
</dbReference>
<organism evidence="20 21">
    <name type="scientific">Oopsacas minuta</name>
    <dbReference type="NCBI Taxonomy" id="111878"/>
    <lineage>
        <taxon>Eukaryota</taxon>
        <taxon>Metazoa</taxon>
        <taxon>Porifera</taxon>
        <taxon>Hexactinellida</taxon>
        <taxon>Hexasterophora</taxon>
        <taxon>Lyssacinosida</taxon>
        <taxon>Leucopsacidae</taxon>
        <taxon>Oopsacas</taxon>
    </lineage>
</organism>
<dbReference type="AlphaFoldDB" id="A0AAV7KFU0"/>
<name>A0AAV7KFU0_9METZ</name>
<dbReference type="SMART" id="SM00484">
    <property type="entry name" value="XPGI"/>
    <property type="match status" value="1"/>
</dbReference>
<keyword evidence="5 16" id="KW-0479">Metal-binding</keyword>
<feature type="domain" description="XPG-I" evidence="18">
    <location>
        <begin position="139"/>
        <end position="212"/>
    </location>
</feature>
<evidence type="ECO:0000256" key="15">
    <source>
        <dbReference type="ARBA" id="ARBA00023242"/>
    </source>
</evidence>
<gene>
    <name evidence="20" type="ORF">LOD99_14309</name>
</gene>
<dbReference type="EC" id="3.1.-.-" evidence="16"/>
<evidence type="ECO:0000259" key="19">
    <source>
        <dbReference type="SMART" id="SM00485"/>
    </source>
</evidence>
<evidence type="ECO:0000256" key="16">
    <source>
        <dbReference type="RuleBase" id="RU910737"/>
    </source>
</evidence>
<keyword evidence="8 16" id="KW-0228">DNA excision</keyword>
<evidence type="ECO:0000256" key="2">
    <source>
        <dbReference type="ARBA" id="ARBA00010563"/>
    </source>
</evidence>
<reference evidence="20 21" key="1">
    <citation type="journal article" date="2023" name="BMC Biol.">
        <title>The compact genome of the sponge Oopsacas minuta (Hexactinellida) is lacking key metazoan core genes.</title>
        <authorList>
            <person name="Santini S."/>
            <person name="Schenkelaars Q."/>
            <person name="Jourda C."/>
            <person name="Duchesne M."/>
            <person name="Belahbib H."/>
            <person name="Rocher C."/>
            <person name="Selva M."/>
            <person name="Riesgo A."/>
            <person name="Vervoort M."/>
            <person name="Leys S.P."/>
            <person name="Kodjabachian L."/>
            <person name="Le Bivic A."/>
            <person name="Borchiellini C."/>
            <person name="Claverie J.M."/>
            <person name="Renard E."/>
        </authorList>
    </citation>
    <scope>NUCLEOTIDE SEQUENCE [LARGE SCALE GENOMIC DNA]</scope>
    <source>
        <strain evidence="20">SPO-2</strain>
    </source>
</reference>
<keyword evidence="4 16" id="KW-0540">Nuclease</keyword>
<dbReference type="InterPro" id="IPR019974">
    <property type="entry name" value="XPG_CS"/>
</dbReference>
<dbReference type="FunFam" id="1.10.150.20:FF:000011">
    <property type="entry name" value="exonuclease 1"/>
    <property type="match status" value="1"/>
</dbReference>
<keyword evidence="9 16" id="KW-0378">Hydrolase</keyword>
<dbReference type="SMART" id="SM00279">
    <property type="entry name" value="HhH2"/>
    <property type="match status" value="1"/>
</dbReference>
<dbReference type="InterPro" id="IPR006086">
    <property type="entry name" value="XPG-I_dom"/>
</dbReference>
<evidence type="ECO:0000256" key="14">
    <source>
        <dbReference type="ARBA" id="ARBA00023204"/>
    </source>
</evidence>
<dbReference type="CDD" id="cd09908">
    <property type="entry name" value="H3TH_EXO1"/>
    <property type="match status" value="1"/>
</dbReference>
<dbReference type="Pfam" id="PF00752">
    <property type="entry name" value="XPG_N"/>
    <property type="match status" value="1"/>
</dbReference>
<dbReference type="PRINTS" id="PR00853">
    <property type="entry name" value="XPGRADSUPER"/>
</dbReference>
<protein>
    <recommendedName>
        <fullName evidence="3 16">Exonuclease 1</fullName>
        <ecNumber evidence="16">3.1.-.-</ecNumber>
    </recommendedName>
</protein>
<dbReference type="InterPro" id="IPR029060">
    <property type="entry name" value="PIN-like_dom_sf"/>
</dbReference>
<keyword evidence="12 16" id="KW-0267">Excision nuclease</keyword>
<evidence type="ECO:0000256" key="9">
    <source>
        <dbReference type="ARBA" id="ARBA00022801"/>
    </source>
</evidence>
<evidence type="ECO:0000313" key="20">
    <source>
        <dbReference type="EMBL" id="KAI6659969.1"/>
    </source>
</evidence>
<keyword evidence="14 16" id="KW-0234">DNA repair</keyword>
<dbReference type="PANTHER" id="PTHR11081">
    <property type="entry name" value="FLAP ENDONUCLEASE FAMILY MEMBER"/>
    <property type="match status" value="1"/>
</dbReference>
<dbReference type="GO" id="GO:0035312">
    <property type="term" value="F:5'-3' DNA exonuclease activity"/>
    <property type="evidence" value="ECO:0007669"/>
    <property type="project" value="UniProtKB-UniRule"/>
</dbReference>
<feature type="compositionally biased region" description="Polar residues" evidence="17">
    <location>
        <begin position="571"/>
        <end position="601"/>
    </location>
</feature>
<dbReference type="Proteomes" id="UP001165289">
    <property type="component" value="Unassembled WGS sequence"/>
</dbReference>
<keyword evidence="10 16" id="KW-0269">Exonuclease</keyword>
<keyword evidence="11 16" id="KW-0460">Magnesium</keyword>
<dbReference type="GO" id="GO:0003677">
    <property type="term" value="F:DNA binding"/>
    <property type="evidence" value="ECO:0007669"/>
    <property type="project" value="UniProtKB-UniRule"/>
</dbReference>
<evidence type="ECO:0000256" key="5">
    <source>
        <dbReference type="ARBA" id="ARBA00022723"/>
    </source>
</evidence>
<feature type="compositionally biased region" description="Polar residues" evidence="17">
    <location>
        <begin position="673"/>
        <end position="685"/>
    </location>
</feature>
<evidence type="ECO:0000256" key="8">
    <source>
        <dbReference type="ARBA" id="ARBA00022769"/>
    </source>
</evidence>
<feature type="domain" description="XPG N-terminal" evidence="19">
    <location>
        <begin position="1"/>
        <end position="100"/>
    </location>
</feature>
<accession>A0AAV7KFU0</accession>
<evidence type="ECO:0000256" key="10">
    <source>
        <dbReference type="ARBA" id="ARBA00022839"/>
    </source>
</evidence>
<evidence type="ECO:0000256" key="6">
    <source>
        <dbReference type="ARBA" id="ARBA00022759"/>
    </source>
</evidence>
<comment type="caution">
    <text evidence="20">The sequence shown here is derived from an EMBL/GenBank/DDBJ whole genome shotgun (WGS) entry which is preliminary data.</text>
</comment>
<dbReference type="CDD" id="cd09857">
    <property type="entry name" value="PIN_EXO1"/>
    <property type="match status" value="1"/>
</dbReference>
<dbReference type="FunFam" id="3.40.50.1010:FF:000002">
    <property type="entry name" value="Exonuclease 1, putative"/>
    <property type="match status" value="1"/>
</dbReference>
<keyword evidence="15 16" id="KW-0539">Nucleus</keyword>
<evidence type="ECO:0000256" key="7">
    <source>
        <dbReference type="ARBA" id="ARBA00022763"/>
    </source>
</evidence>
<comment type="subcellular location">
    <subcellularLocation>
        <location evidence="1 16">Nucleus</location>
    </subcellularLocation>
</comment>